<keyword evidence="3" id="KW-1185">Reference proteome</keyword>
<sequence>KYLSHQKVAKAAHIAGKFHVIRVEMSAVERSLRDCLIEEIESYLNRINVNFQFPSVQQITNHKVAFEKMMAAFEAHYPEQGLLLVVDELLEFLSSRKDRELILDLSFLREIGEICQNSRFSFIAGLQETVFDNPRFKFAANELRRVKDRFEQVLITRKDIKFVVAERLLKKNADQKNKIRAYL</sequence>
<dbReference type="Pfam" id="PF19557">
    <property type="entry name" value="DUF6079_1st"/>
    <property type="match status" value="1"/>
</dbReference>
<evidence type="ECO:0000313" key="3">
    <source>
        <dbReference type="Proteomes" id="UP000076962"/>
    </source>
</evidence>
<feature type="non-terminal residue" evidence="2">
    <location>
        <position position="1"/>
    </location>
</feature>
<dbReference type="EMBL" id="LUTY01002255">
    <property type="protein sequence ID" value="OAD20585.1"/>
    <property type="molecule type" value="Genomic_DNA"/>
</dbReference>
<proteinExistence type="predicted"/>
<feature type="non-terminal residue" evidence="2">
    <location>
        <position position="183"/>
    </location>
</feature>
<name>A0A176RXU9_9GAMM</name>
<dbReference type="AlphaFoldDB" id="A0A176RXU9"/>
<organism evidence="2 3">
    <name type="scientific">Candidatus Thiomargarita nelsonii</name>
    <dbReference type="NCBI Taxonomy" id="1003181"/>
    <lineage>
        <taxon>Bacteria</taxon>
        <taxon>Pseudomonadati</taxon>
        <taxon>Pseudomonadota</taxon>
        <taxon>Gammaproteobacteria</taxon>
        <taxon>Thiotrichales</taxon>
        <taxon>Thiotrichaceae</taxon>
        <taxon>Thiomargarita</taxon>
    </lineage>
</organism>
<feature type="domain" description="DUF6079" evidence="1">
    <location>
        <begin position="2"/>
        <end position="157"/>
    </location>
</feature>
<comment type="caution">
    <text evidence="2">The sequence shown here is derived from an EMBL/GenBank/DDBJ whole genome shotgun (WGS) entry which is preliminary data.</text>
</comment>
<protein>
    <recommendedName>
        <fullName evidence="1">DUF6079 domain-containing protein</fullName>
    </recommendedName>
</protein>
<gene>
    <name evidence="2" type="ORF">THIOM_003703</name>
</gene>
<reference evidence="2 3" key="1">
    <citation type="submission" date="2016-05" db="EMBL/GenBank/DDBJ databases">
        <title>Single-cell genome of chain-forming Candidatus Thiomargarita nelsonii and comparison to other large sulfur-oxidizing bacteria.</title>
        <authorList>
            <person name="Winkel M."/>
            <person name="Salman V."/>
            <person name="Woyke T."/>
            <person name="Schulz-Vogt H."/>
            <person name="Richter M."/>
            <person name="Flood B."/>
            <person name="Bailey J."/>
            <person name="Amann R."/>
            <person name="Mussmann M."/>
        </authorList>
    </citation>
    <scope>NUCLEOTIDE SEQUENCE [LARGE SCALE GENOMIC DNA]</scope>
    <source>
        <strain evidence="2 3">THI036</strain>
    </source>
</reference>
<evidence type="ECO:0000259" key="1">
    <source>
        <dbReference type="Pfam" id="PF19557"/>
    </source>
</evidence>
<dbReference type="InterPro" id="IPR045725">
    <property type="entry name" value="DUF6079_N"/>
</dbReference>
<evidence type="ECO:0000313" key="2">
    <source>
        <dbReference type="EMBL" id="OAD20585.1"/>
    </source>
</evidence>
<dbReference type="Proteomes" id="UP000076962">
    <property type="component" value="Unassembled WGS sequence"/>
</dbReference>
<accession>A0A176RXU9</accession>